<evidence type="ECO:0008006" key="3">
    <source>
        <dbReference type="Google" id="ProtNLM"/>
    </source>
</evidence>
<name>A0A0D0CH39_9AGAR</name>
<feature type="non-terminal residue" evidence="1">
    <location>
        <position position="1"/>
    </location>
</feature>
<protein>
    <recommendedName>
        <fullName evidence="3">F-box domain-containing protein</fullName>
    </recommendedName>
</protein>
<evidence type="ECO:0000313" key="2">
    <source>
        <dbReference type="Proteomes" id="UP000053593"/>
    </source>
</evidence>
<dbReference type="HOGENOM" id="CLU_018544_3_1_1"/>
<accession>A0A0D0CH39</accession>
<evidence type="ECO:0000313" key="1">
    <source>
        <dbReference type="EMBL" id="KIK57507.1"/>
    </source>
</evidence>
<dbReference type="Proteomes" id="UP000053593">
    <property type="component" value="Unassembled WGS sequence"/>
</dbReference>
<organism evidence="1 2">
    <name type="scientific">Collybiopsis luxurians FD-317 M1</name>
    <dbReference type="NCBI Taxonomy" id="944289"/>
    <lineage>
        <taxon>Eukaryota</taxon>
        <taxon>Fungi</taxon>
        <taxon>Dikarya</taxon>
        <taxon>Basidiomycota</taxon>
        <taxon>Agaricomycotina</taxon>
        <taxon>Agaricomycetes</taxon>
        <taxon>Agaricomycetidae</taxon>
        <taxon>Agaricales</taxon>
        <taxon>Marasmiineae</taxon>
        <taxon>Omphalotaceae</taxon>
        <taxon>Collybiopsis</taxon>
        <taxon>Collybiopsis luxurians</taxon>
    </lineage>
</organism>
<dbReference type="EMBL" id="KN834790">
    <property type="protein sequence ID" value="KIK57507.1"/>
    <property type="molecule type" value="Genomic_DNA"/>
</dbReference>
<keyword evidence="2" id="KW-1185">Reference proteome</keyword>
<gene>
    <name evidence="1" type="ORF">GYMLUDRAFT_146489</name>
</gene>
<proteinExistence type="predicted"/>
<dbReference type="AlphaFoldDB" id="A0A0D0CH39"/>
<sequence length="111" mass="13195">AEMTGVLAAVDKDIEDCDAEEDRLRSRIIYIRNQRRRLQEYKVLLRFLRSPVRRLPSETMLRIFDYACNMNDLTSKKLEKMPTLIISSVSFRWRNLTKSAPSLWSRILIDF</sequence>
<dbReference type="OrthoDB" id="3266451at2759"/>
<feature type="non-terminal residue" evidence="1">
    <location>
        <position position="111"/>
    </location>
</feature>
<dbReference type="Gene3D" id="1.20.1280.50">
    <property type="match status" value="1"/>
</dbReference>
<reference evidence="1 2" key="1">
    <citation type="submission" date="2014-04" db="EMBL/GenBank/DDBJ databases">
        <title>Evolutionary Origins and Diversification of the Mycorrhizal Mutualists.</title>
        <authorList>
            <consortium name="DOE Joint Genome Institute"/>
            <consortium name="Mycorrhizal Genomics Consortium"/>
            <person name="Kohler A."/>
            <person name="Kuo A."/>
            <person name="Nagy L.G."/>
            <person name="Floudas D."/>
            <person name="Copeland A."/>
            <person name="Barry K.W."/>
            <person name="Cichocki N."/>
            <person name="Veneault-Fourrey C."/>
            <person name="LaButti K."/>
            <person name="Lindquist E.A."/>
            <person name="Lipzen A."/>
            <person name="Lundell T."/>
            <person name="Morin E."/>
            <person name="Murat C."/>
            <person name="Riley R."/>
            <person name="Ohm R."/>
            <person name="Sun H."/>
            <person name="Tunlid A."/>
            <person name="Henrissat B."/>
            <person name="Grigoriev I.V."/>
            <person name="Hibbett D.S."/>
            <person name="Martin F."/>
        </authorList>
    </citation>
    <scope>NUCLEOTIDE SEQUENCE [LARGE SCALE GENOMIC DNA]</scope>
    <source>
        <strain evidence="1 2">FD-317 M1</strain>
    </source>
</reference>